<reference evidence="1" key="1">
    <citation type="submission" date="2018-05" db="EMBL/GenBank/DDBJ databases">
        <authorList>
            <person name="Lanie J.A."/>
            <person name="Ng W.-L."/>
            <person name="Kazmierczak K.M."/>
            <person name="Andrzejewski T.M."/>
            <person name="Davidsen T.M."/>
            <person name="Wayne K.J."/>
            <person name="Tettelin H."/>
            <person name="Glass J.I."/>
            <person name="Rusch D."/>
            <person name="Podicherti R."/>
            <person name="Tsui H.-C.T."/>
            <person name="Winkler M.E."/>
        </authorList>
    </citation>
    <scope>NUCLEOTIDE SEQUENCE</scope>
</reference>
<dbReference type="AlphaFoldDB" id="A0A382YDW8"/>
<organism evidence="1">
    <name type="scientific">marine metagenome</name>
    <dbReference type="NCBI Taxonomy" id="408172"/>
    <lineage>
        <taxon>unclassified sequences</taxon>
        <taxon>metagenomes</taxon>
        <taxon>ecological metagenomes</taxon>
    </lineage>
</organism>
<sequence>QCTLDGTFWEGSREAQNYCEGFAMTDSVRKEAEEKVSKAENAFHSLWEK</sequence>
<proteinExistence type="predicted"/>
<gene>
    <name evidence="1" type="ORF">METZ01_LOCUS434317</name>
</gene>
<name>A0A382YDW8_9ZZZZ</name>
<evidence type="ECO:0000313" key="1">
    <source>
        <dbReference type="EMBL" id="SVD81463.1"/>
    </source>
</evidence>
<accession>A0A382YDW8</accession>
<dbReference type="EMBL" id="UINC01175044">
    <property type="protein sequence ID" value="SVD81463.1"/>
    <property type="molecule type" value="Genomic_DNA"/>
</dbReference>
<feature type="non-terminal residue" evidence="1">
    <location>
        <position position="1"/>
    </location>
</feature>
<protein>
    <submittedName>
        <fullName evidence="1">Uncharacterized protein</fullName>
    </submittedName>
</protein>